<comment type="similarity">
    <text evidence="2">Belongs to the mitochondrion-specific ribosomal protein mL43 family.</text>
</comment>
<dbReference type="GO" id="GO:0003735">
    <property type="term" value="F:structural constituent of ribosome"/>
    <property type="evidence" value="ECO:0007669"/>
    <property type="project" value="InterPro"/>
</dbReference>
<evidence type="ECO:0000256" key="5">
    <source>
        <dbReference type="ARBA" id="ARBA00023274"/>
    </source>
</evidence>
<evidence type="ECO:0000259" key="7">
    <source>
        <dbReference type="SMART" id="SM00916"/>
    </source>
</evidence>
<dbReference type="GeneID" id="17317688"/>
<dbReference type="Gramene" id="CDF39682">
    <property type="protein sequence ID" value="CDF39682"/>
    <property type="gene ID" value="CHC_T00009060001"/>
</dbReference>
<gene>
    <name evidence="8" type="ORF">CHC_T00009060001</name>
</gene>
<dbReference type="OMA" id="PKHNEIS"/>
<dbReference type="PhylomeDB" id="R7QME5"/>
<dbReference type="AlphaFoldDB" id="R7QME5"/>
<dbReference type="EMBL" id="HG002067">
    <property type="protein sequence ID" value="CDF39682.1"/>
    <property type="molecule type" value="Genomic_DNA"/>
</dbReference>
<reference evidence="9" key="1">
    <citation type="journal article" date="2013" name="Proc. Natl. Acad. Sci. U.S.A.">
        <title>Genome structure and metabolic features in the red seaweed Chondrus crispus shed light on evolution of the Archaeplastida.</title>
        <authorList>
            <person name="Collen J."/>
            <person name="Porcel B."/>
            <person name="Carre W."/>
            <person name="Ball S.G."/>
            <person name="Chaparro C."/>
            <person name="Tonon T."/>
            <person name="Barbeyron T."/>
            <person name="Michel G."/>
            <person name="Noel B."/>
            <person name="Valentin K."/>
            <person name="Elias M."/>
            <person name="Artiguenave F."/>
            <person name="Arun A."/>
            <person name="Aury J.M."/>
            <person name="Barbosa-Neto J.F."/>
            <person name="Bothwell J.H."/>
            <person name="Bouget F.Y."/>
            <person name="Brillet L."/>
            <person name="Cabello-Hurtado F."/>
            <person name="Capella-Gutierrez S."/>
            <person name="Charrier B."/>
            <person name="Cladiere L."/>
            <person name="Cock J.M."/>
            <person name="Coelho S.M."/>
            <person name="Colleoni C."/>
            <person name="Czjzek M."/>
            <person name="Da Silva C."/>
            <person name="Delage L."/>
            <person name="Denoeud F."/>
            <person name="Deschamps P."/>
            <person name="Dittami S.M."/>
            <person name="Gabaldon T."/>
            <person name="Gachon C.M."/>
            <person name="Groisillier A."/>
            <person name="Herve C."/>
            <person name="Jabbari K."/>
            <person name="Katinka M."/>
            <person name="Kloareg B."/>
            <person name="Kowalczyk N."/>
            <person name="Labadie K."/>
            <person name="Leblanc C."/>
            <person name="Lopez P.J."/>
            <person name="McLachlan D.H."/>
            <person name="Meslet-Cladiere L."/>
            <person name="Moustafa A."/>
            <person name="Nehr Z."/>
            <person name="Nyvall Collen P."/>
            <person name="Panaud O."/>
            <person name="Partensky F."/>
            <person name="Poulain J."/>
            <person name="Rensing S.A."/>
            <person name="Rousvoal S."/>
            <person name="Samson G."/>
            <person name="Symeonidi A."/>
            <person name="Weissenbach J."/>
            <person name="Zambounis A."/>
            <person name="Wincker P."/>
            <person name="Boyen C."/>
        </authorList>
    </citation>
    <scope>NUCLEOTIDE SEQUENCE [LARGE SCALE GENOMIC DNA]</scope>
    <source>
        <strain evidence="9">cv. Stackhouse</strain>
    </source>
</reference>
<keyword evidence="3" id="KW-0689">Ribosomal protein</keyword>
<evidence type="ECO:0000256" key="6">
    <source>
        <dbReference type="ARBA" id="ARBA00035188"/>
    </source>
</evidence>
<dbReference type="Pfam" id="PF05047">
    <property type="entry name" value="L51_S25_CI-B8"/>
    <property type="match status" value="1"/>
</dbReference>
<evidence type="ECO:0000256" key="1">
    <source>
        <dbReference type="ARBA" id="ARBA00004173"/>
    </source>
</evidence>
<dbReference type="OrthoDB" id="88at2759"/>
<comment type="subcellular location">
    <subcellularLocation>
        <location evidence="1">Mitochondrion</location>
    </subcellularLocation>
</comment>
<dbReference type="SMART" id="SM00916">
    <property type="entry name" value="L51_S25_CI-B8"/>
    <property type="match status" value="1"/>
</dbReference>
<proteinExistence type="inferred from homology"/>
<dbReference type="GO" id="GO:0005762">
    <property type="term" value="C:mitochondrial large ribosomal subunit"/>
    <property type="evidence" value="ECO:0007669"/>
    <property type="project" value="TreeGrafter"/>
</dbReference>
<dbReference type="STRING" id="2769.R7QME5"/>
<evidence type="ECO:0000256" key="2">
    <source>
        <dbReference type="ARBA" id="ARBA00006073"/>
    </source>
</evidence>
<dbReference type="InterPro" id="IPR039927">
    <property type="entry name" value="Ribosomal_mL43"/>
</dbReference>
<dbReference type="Proteomes" id="UP000012073">
    <property type="component" value="Unassembled WGS sequence"/>
</dbReference>
<evidence type="ECO:0000256" key="3">
    <source>
        <dbReference type="ARBA" id="ARBA00022980"/>
    </source>
</evidence>
<accession>R7QME5</accession>
<protein>
    <recommendedName>
        <fullName evidence="6">Large ribosomal subunit protein mL43</fullName>
    </recommendedName>
</protein>
<dbReference type="InterPro" id="IPR007741">
    <property type="entry name" value="Ribosomal_mL43/mS25/NADH_DH"/>
</dbReference>
<keyword evidence="4" id="KW-0496">Mitochondrion</keyword>
<dbReference type="PANTHER" id="PTHR21396:SF2">
    <property type="entry name" value="LARGE RIBOSOMAL SUBUNIT PROTEIN ML43"/>
    <property type="match status" value="1"/>
</dbReference>
<organism evidence="8 9">
    <name type="scientific">Chondrus crispus</name>
    <name type="common">Carrageen Irish moss</name>
    <name type="synonym">Polymorpha crispa</name>
    <dbReference type="NCBI Taxonomy" id="2769"/>
    <lineage>
        <taxon>Eukaryota</taxon>
        <taxon>Rhodophyta</taxon>
        <taxon>Florideophyceae</taxon>
        <taxon>Rhodymeniophycidae</taxon>
        <taxon>Gigartinales</taxon>
        <taxon>Gigartinaceae</taxon>
        <taxon>Chondrus</taxon>
    </lineage>
</organism>
<evidence type="ECO:0000313" key="9">
    <source>
        <dbReference type="Proteomes" id="UP000012073"/>
    </source>
</evidence>
<evidence type="ECO:0000256" key="4">
    <source>
        <dbReference type="ARBA" id="ARBA00023128"/>
    </source>
</evidence>
<dbReference type="KEGG" id="ccp:CHC_T00009060001"/>
<keyword evidence="9" id="KW-1185">Reference proteome</keyword>
<dbReference type="SUPFAM" id="SSF52833">
    <property type="entry name" value="Thioredoxin-like"/>
    <property type="match status" value="1"/>
</dbReference>
<keyword evidence="5" id="KW-0687">Ribonucleoprotein</keyword>
<name>R7QME5_CHOCR</name>
<evidence type="ECO:0000313" key="8">
    <source>
        <dbReference type="EMBL" id="CDF39682.1"/>
    </source>
</evidence>
<dbReference type="Gene3D" id="3.40.30.10">
    <property type="entry name" value="Glutaredoxin"/>
    <property type="match status" value="1"/>
</dbReference>
<feature type="domain" description="Ribosomal protein/NADH dehydrogenase" evidence="7">
    <location>
        <begin position="18"/>
        <end position="90"/>
    </location>
</feature>
<dbReference type="GO" id="GO:0032543">
    <property type="term" value="P:mitochondrial translation"/>
    <property type="evidence" value="ECO:0007669"/>
    <property type="project" value="InterPro"/>
</dbReference>
<sequence length="187" mass="21354">MARRGVWELNEVIVRYCASSGSSRGIREFVAKDLADFAERNPQITFKTEIRGGHPCVFGKYITGYERSITLKNLSPEKIGDVFTYLRNTLGRKVPKHNEISIGVVEKNQESVQGFWRNSATLLEKELPEVTQLRERRRQEYGLQSMIDDVGVTGIVRITQKLLERQEMAKQAALDAEPKVEKIRATE</sequence>
<dbReference type="InterPro" id="IPR036249">
    <property type="entry name" value="Thioredoxin-like_sf"/>
</dbReference>
<dbReference type="RefSeq" id="XP_005709976.1">
    <property type="nucleotide sequence ID" value="XM_005709919.1"/>
</dbReference>
<dbReference type="PANTHER" id="PTHR21396">
    <property type="entry name" value="39S RIBOSOMAL PROTEIN L43"/>
    <property type="match status" value="1"/>
</dbReference>